<dbReference type="InterPro" id="IPR007526">
    <property type="entry name" value="SWIRM"/>
</dbReference>
<evidence type="ECO:0000313" key="25">
    <source>
        <dbReference type="Ensembl" id="ENSOTSP00005114759.1"/>
    </source>
</evidence>
<evidence type="ECO:0000256" key="11">
    <source>
        <dbReference type="ARBA" id="ARBA00022827"/>
    </source>
</evidence>
<dbReference type="Gene3D" id="3.50.50.60">
    <property type="entry name" value="FAD/NAD(P)-binding domain"/>
    <property type="match status" value="2"/>
</dbReference>
<dbReference type="InterPro" id="IPR050281">
    <property type="entry name" value="Flavin_monoamine_oxidase"/>
</dbReference>
<feature type="region of interest" description="Disordered" evidence="23">
    <location>
        <begin position="1"/>
        <end position="146"/>
    </location>
</feature>
<dbReference type="GO" id="GO:0051240">
    <property type="term" value="P:positive regulation of multicellular organismal process"/>
    <property type="evidence" value="ECO:0007669"/>
    <property type="project" value="UniProtKB-ARBA"/>
</dbReference>
<dbReference type="Gene3D" id="1.10.287.80">
    <property type="entry name" value="ATP synthase, gamma subunit, helix hairpin domain"/>
    <property type="match status" value="1"/>
</dbReference>
<reference evidence="25" key="3">
    <citation type="submission" date="2025-09" db="UniProtKB">
        <authorList>
            <consortium name="Ensembl"/>
        </authorList>
    </citation>
    <scope>IDENTIFICATION</scope>
</reference>
<dbReference type="FunFam" id="1.10.287.80:FF:000002">
    <property type="entry name" value="Lysine-specific histone demethylase 1A"/>
    <property type="match status" value="1"/>
</dbReference>
<evidence type="ECO:0000256" key="21">
    <source>
        <dbReference type="PIRSR" id="PIRSR038051-1"/>
    </source>
</evidence>
<evidence type="ECO:0000256" key="10">
    <source>
        <dbReference type="ARBA" id="ARBA00022630"/>
    </source>
</evidence>
<dbReference type="Gene3D" id="1.10.10.10">
    <property type="entry name" value="Winged helix-like DNA-binding domain superfamily/Winged helix DNA-binding domain"/>
    <property type="match status" value="1"/>
</dbReference>
<keyword evidence="10 20" id="KW-0285">Flavoprotein</keyword>
<evidence type="ECO:0000256" key="9">
    <source>
        <dbReference type="ARBA" id="ARBA00022553"/>
    </source>
</evidence>
<dbReference type="GO" id="GO:0061629">
    <property type="term" value="F:RNA polymerase II-specific DNA-binding transcription factor binding"/>
    <property type="evidence" value="ECO:0007669"/>
    <property type="project" value="UniProtKB-ARBA"/>
</dbReference>
<evidence type="ECO:0000256" key="14">
    <source>
        <dbReference type="ARBA" id="ARBA00023002"/>
    </source>
</evidence>
<dbReference type="PIRSF" id="PIRSF038051">
    <property type="entry name" value="Histone_Lys-demethylase"/>
    <property type="match status" value="1"/>
</dbReference>
<dbReference type="GO" id="GO:0003723">
    <property type="term" value="F:RNA binding"/>
    <property type="evidence" value="ECO:0007669"/>
    <property type="project" value="UniProtKB-ARBA"/>
</dbReference>
<keyword evidence="9" id="KW-0597">Phosphoprotein</keyword>
<evidence type="ECO:0000256" key="2">
    <source>
        <dbReference type="ARBA" id="ARBA00004123"/>
    </source>
</evidence>
<keyword evidence="11 20" id="KW-0274">FAD</keyword>
<evidence type="ECO:0000256" key="1">
    <source>
        <dbReference type="ARBA" id="ARBA00001974"/>
    </source>
</evidence>
<evidence type="ECO:0000256" key="7">
    <source>
        <dbReference type="ARBA" id="ARBA00022491"/>
    </source>
</evidence>
<sequence>MLSSKKSDAGSSSSAASTSLAPGGAERSLEAQAPAQMGAPPLAPGAVEIKKKERASPSGEPGGPPQPHLPGPGGVDLDTAEGRRTSRRKRSKVEYREMDESLANLSEDEYYSEEERNAKAEKERKQVIPPPAPPMEEEVDSEPEEPSGECELDWWRVFGFPGVEGAAFQSRLPHDRMTSQEAACFPDIISGPQQTQKVFLYIRNRTLQLWLDNPKIQLTFEATTQQLEAPYNSDTVLVHRIHSYLERHGLINFGIYKRVKPLPTKKTGKVIIIGGGVSGLAAARQLQSFGMDVTVLEARDRVGGRVATFRKGNYVADLGAMVVTGLGGNPMAVVSKQVNMELAKIKQKCPLYEANGQAVPKEKDEMVEQEFNRLLEATSYLSHQLDFNFLNNKPVSLGQALEVVIQLQEKHVKDEQIEHWKKIVKTQEDLKELLNKMVGTKERVKELHQQHKEASEVKPPRDITAEFLVKSKHRDLAALCKEYDELVESQVKLEEKLQELEANPPSDVYLSSRDRQILDWHFANLEFANATPLSTLSLKHWDQDDDFEFTGSHLTVRNGYSCVPVALAEGLDIKLNTAVRQVRYTASAPILLALMAGEAAGIMENISDDVIVGRCLAILKGIFGSSAVPQPKETVVTRWRADPWARGSYSYVAAGSSGNDYDLMAQPITPGPAIPGASQPVPRLFFAGEHTIRNYPATVHGALLSGLREAGRIADQFLGAMYTLPRQATPTTTLQPSPSV</sequence>
<feature type="compositionally biased region" description="Acidic residues" evidence="23">
    <location>
        <begin position="135"/>
        <end position="146"/>
    </location>
</feature>
<dbReference type="InterPro" id="IPR036188">
    <property type="entry name" value="FAD/NAD-bd_sf"/>
</dbReference>
<dbReference type="GO" id="GO:0140861">
    <property type="term" value="P:DNA repair-dependent chromatin remodeling"/>
    <property type="evidence" value="ECO:0007669"/>
    <property type="project" value="UniProtKB-ARBA"/>
</dbReference>
<dbReference type="GO" id="GO:2000179">
    <property type="term" value="P:positive regulation of neural precursor cell proliferation"/>
    <property type="evidence" value="ECO:0007669"/>
    <property type="project" value="UniProtKB-ARBA"/>
</dbReference>
<dbReference type="InterPro" id="IPR002937">
    <property type="entry name" value="Amino_oxidase"/>
</dbReference>
<dbReference type="GO" id="GO:0050767">
    <property type="term" value="P:regulation of neurogenesis"/>
    <property type="evidence" value="ECO:0007669"/>
    <property type="project" value="UniProtKB-ARBA"/>
</dbReference>
<evidence type="ECO:0000256" key="5">
    <source>
        <dbReference type="ARBA" id="ARBA00022454"/>
    </source>
</evidence>
<keyword evidence="17 20" id="KW-0804">Transcription</keyword>
<dbReference type="PROSITE" id="PS50934">
    <property type="entry name" value="SWIRM"/>
    <property type="match status" value="1"/>
</dbReference>
<dbReference type="GeneTree" id="ENSGT00940000157193"/>
<feature type="coiled-coil region" evidence="22">
    <location>
        <begin position="423"/>
        <end position="450"/>
    </location>
</feature>
<dbReference type="GO" id="GO:0003713">
    <property type="term" value="F:transcription coactivator activity"/>
    <property type="evidence" value="ECO:0007669"/>
    <property type="project" value="UniProtKB-ARBA"/>
</dbReference>
<feature type="binding site" evidence="21">
    <location>
        <begin position="698"/>
        <end position="699"/>
    </location>
    <ligand>
        <name>FAD</name>
        <dbReference type="ChEBI" id="CHEBI:57692"/>
    </ligand>
</feature>
<dbReference type="SUPFAM" id="SSF46689">
    <property type="entry name" value="Homeodomain-like"/>
    <property type="match status" value="1"/>
</dbReference>
<comment type="catalytic activity">
    <reaction evidence="19 20">
        <text>N(6),N(6)-dimethyl-L-lysyl(4)-[histone H3] + 2 A + 2 H2O = L-lysyl(4)-[histone H3] + 2 formaldehyde + 2 AH2</text>
        <dbReference type="Rhea" id="RHEA:60244"/>
        <dbReference type="Rhea" id="RHEA-COMP:15540"/>
        <dbReference type="Rhea" id="RHEA-COMP:15547"/>
        <dbReference type="ChEBI" id="CHEBI:13193"/>
        <dbReference type="ChEBI" id="CHEBI:15377"/>
        <dbReference type="ChEBI" id="CHEBI:16842"/>
        <dbReference type="ChEBI" id="CHEBI:17499"/>
        <dbReference type="ChEBI" id="CHEBI:29969"/>
        <dbReference type="ChEBI" id="CHEBI:61976"/>
        <dbReference type="EC" id="1.14.99.66"/>
    </reaction>
</comment>
<evidence type="ECO:0000256" key="15">
    <source>
        <dbReference type="ARBA" id="ARBA00023015"/>
    </source>
</evidence>
<dbReference type="GO" id="GO:0045597">
    <property type="term" value="P:positive regulation of cell differentiation"/>
    <property type="evidence" value="ECO:0007669"/>
    <property type="project" value="UniProtKB-ARBA"/>
</dbReference>
<dbReference type="InterPro" id="IPR017366">
    <property type="entry name" value="Hist_Lys-spec_deMease"/>
</dbReference>
<dbReference type="PANTHER" id="PTHR10742:SF386">
    <property type="entry name" value="LYSINE-SPECIFIC HISTONE DEMETHYLASE 1A"/>
    <property type="match status" value="1"/>
</dbReference>
<name>A0AAZ3PFY7_ONCTS</name>
<reference evidence="25" key="2">
    <citation type="submission" date="2025-08" db="UniProtKB">
        <authorList>
            <consortium name="Ensembl"/>
        </authorList>
    </citation>
    <scope>IDENTIFICATION</scope>
</reference>
<comment type="similarity">
    <text evidence="4 20">Belongs to the flavin monoamine oxidase family.</text>
</comment>
<evidence type="ECO:0000256" key="16">
    <source>
        <dbReference type="ARBA" id="ARBA00023054"/>
    </source>
</evidence>
<keyword evidence="26" id="KW-1185">Reference proteome</keyword>
<feature type="binding site" evidence="21">
    <location>
        <begin position="321"/>
        <end position="322"/>
    </location>
    <ligand>
        <name>FAD</name>
        <dbReference type="ChEBI" id="CHEBI:57692"/>
    </ligand>
</feature>
<keyword evidence="12" id="KW-0832">Ubl conjugation</keyword>
<evidence type="ECO:0000256" key="20">
    <source>
        <dbReference type="PIRNR" id="PIRNR038051"/>
    </source>
</evidence>
<gene>
    <name evidence="25" type="primary">KDM1A</name>
</gene>
<dbReference type="FunFam" id="3.50.50.60:FF:000027">
    <property type="entry name" value="Lysine-specific histone demethylase"/>
    <property type="match status" value="1"/>
</dbReference>
<dbReference type="SUPFAM" id="SSF51905">
    <property type="entry name" value="FAD/NAD(P)-binding domain"/>
    <property type="match status" value="1"/>
</dbReference>
<evidence type="ECO:0000256" key="18">
    <source>
        <dbReference type="ARBA" id="ARBA00023242"/>
    </source>
</evidence>
<protein>
    <recommendedName>
        <fullName evidence="20">Lysine-specific histone demethylase</fullName>
        <ecNumber evidence="20">1.14.99.66</ecNumber>
    </recommendedName>
</protein>
<dbReference type="GO" id="GO:0032454">
    <property type="term" value="F:histone H3K9 demethylase activity"/>
    <property type="evidence" value="ECO:0007669"/>
    <property type="project" value="UniProtKB-ARBA"/>
</dbReference>
<feature type="binding site" evidence="21">
    <location>
        <begin position="270"/>
        <end position="298"/>
    </location>
    <ligand>
        <name>FAD</name>
        <dbReference type="ChEBI" id="CHEBI:57692"/>
    </ligand>
</feature>
<evidence type="ECO:0000256" key="22">
    <source>
        <dbReference type="SAM" id="Coils"/>
    </source>
</evidence>
<feature type="domain" description="SWIRM" evidence="24">
    <location>
        <begin position="163"/>
        <end position="262"/>
    </location>
</feature>
<keyword evidence="8" id="KW-1017">Isopeptide bond</keyword>
<dbReference type="GO" id="GO:0000785">
    <property type="term" value="C:chromatin"/>
    <property type="evidence" value="ECO:0007669"/>
    <property type="project" value="UniProtKB-ARBA"/>
</dbReference>
<comment type="domain">
    <text evidence="20">The SWIRM domain may act as an anchor site for a histone tail.</text>
</comment>
<keyword evidence="7 20" id="KW-0678">Repressor</keyword>
<dbReference type="EC" id="1.14.99.66" evidence="20"/>
<dbReference type="GO" id="GO:0005634">
    <property type="term" value="C:nucleus"/>
    <property type="evidence" value="ECO:0007669"/>
    <property type="project" value="UniProtKB-SubCell"/>
</dbReference>
<feature type="compositionally biased region" description="Basic and acidic residues" evidence="23">
    <location>
        <begin position="113"/>
        <end position="126"/>
    </location>
</feature>
<comment type="subcellular location">
    <subcellularLocation>
        <location evidence="3">Chromosome</location>
    </subcellularLocation>
    <subcellularLocation>
        <location evidence="2 20">Nucleus</location>
    </subcellularLocation>
</comment>
<keyword evidence="20" id="KW-0156">Chromatin regulator</keyword>
<evidence type="ECO:0000256" key="3">
    <source>
        <dbReference type="ARBA" id="ARBA00004286"/>
    </source>
</evidence>
<dbReference type="Ensembl" id="ENSOTST00005138813.1">
    <property type="protein sequence ID" value="ENSOTSP00005114759.1"/>
    <property type="gene ID" value="ENSOTSG00005022157.2"/>
</dbReference>
<feature type="compositionally biased region" description="Low complexity" evidence="23">
    <location>
        <begin position="9"/>
        <end position="25"/>
    </location>
</feature>
<feature type="coiled-coil region" evidence="22">
    <location>
        <begin position="476"/>
        <end position="503"/>
    </location>
</feature>
<keyword evidence="16 22" id="KW-0175">Coiled coil</keyword>
<dbReference type="GO" id="GO:0050660">
    <property type="term" value="F:flavin adenine dinucleotide binding"/>
    <property type="evidence" value="ECO:0007669"/>
    <property type="project" value="UniProtKB-UniRule"/>
</dbReference>
<dbReference type="GO" id="GO:0045944">
    <property type="term" value="P:positive regulation of transcription by RNA polymerase II"/>
    <property type="evidence" value="ECO:0007669"/>
    <property type="project" value="UniProtKB-ARBA"/>
</dbReference>
<accession>A0AAZ3PFY7</accession>
<feature type="binding site" evidence="21">
    <location>
        <position position="305"/>
    </location>
    <ligand>
        <name>FAD</name>
        <dbReference type="ChEBI" id="CHEBI:57692"/>
    </ligand>
</feature>
<evidence type="ECO:0000256" key="12">
    <source>
        <dbReference type="ARBA" id="ARBA00022843"/>
    </source>
</evidence>
<keyword evidence="6" id="KW-0217">Developmental protein</keyword>
<feature type="binding site" evidence="21">
    <location>
        <position position="689"/>
    </location>
    <ligand>
        <name>FAD</name>
        <dbReference type="ChEBI" id="CHEBI:57692"/>
    </ligand>
</feature>
<evidence type="ECO:0000256" key="13">
    <source>
        <dbReference type="ARBA" id="ARBA00022990"/>
    </source>
</evidence>
<evidence type="ECO:0000256" key="6">
    <source>
        <dbReference type="ARBA" id="ARBA00022473"/>
    </source>
</evidence>
<keyword evidence="14 20" id="KW-0560">Oxidoreductase</keyword>
<keyword evidence="13" id="KW-0007">Acetylation</keyword>
<evidence type="ECO:0000256" key="8">
    <source>
        <dbReference type="ARBA" id="ARBA00022499"/>
    </source>
</evidence>
<comment type="cofactor">
    <cofactor evidence="1 20 21">
        <name>FAD</name>
        <dbReference type="ChEBI" id="CHEBI:57692"/>
    </cofactor>
</comment>
<dbReference type="PANTHER" id="PTHR10742">
    <property type="entry name" value="FLAVIN MONOAMINE OXIDASE"/>
    <property type="match status" value="1"/>
</dbReference>
<evidence type="ECO:0000256" key="19">
    <source>
        <dbReference type="ARBA" id="ARBA00052817"/>
    </source>
</evidence>
<keyword evidence="5" id="KW-0158">Chromosome</keyword>
<dbReference type="GO" id="GO:0000122">
    <property type="term" value="P:negative regulation of transcription by RNA polymerase II"/>
    <property type="evidence" value="ECO:0007669"/>
    <property type="project" value="UniProtKB-ARBA"/>
</dbReference>
<evidence type="ECO:0000256" key="17">
    <source>
        <dbReference type="ARBA" id="ARBA00023163"/>
    </source>
</evidence>
<dbReference type="GO" id="GO:0140682">
    <property type="term" value="F:FAD-dependent H3K4me/H3K4me3 demethylase activity"/>
    <property type="evidence" value="ECO:0007669"/>
    <property type="project" value="UniProtKB-EC"/>
</dbReference>
<reference evidence="26" key="1">
    <citation type="journal article" date="2018" name="PLoS ONE">
        <title>Chinook salmon (Oncorhynchus tshawytscha) genome and transcriptome.</title>
        <authorList>
            <person name="Christensen K.A."/>
            <person name="Leong J.S."/>
            <person name="Sakhrani D."/>
            <person name="Biagi C.A."/>
            <person name="Minkley D.R."/>
            <person name="Withler R.E."/>
            <person name="Rondeau E.B."/>
            <person name="Koop B.F."/>
            <person name="Devlin R.H."/>
        </authorList>
    </citation>
    <scope>NUCLEOTIDE SEQUENCE [LARGE SCALE GENOMIC DNA]</scope>
</reference>
<dbReference type="Pfam" id="PF01593">
    <property type="entry name" value="Amino_oxidase"/>
    <property type="match status" value="2"/>
</dbReference>
<comment type="function">
    <text evidence="20">Histone demethylase that can demethylate both 'Lys-4' (H3K4me) and 'Lys-9' (H3K9me) of histone H3, thereby acting as a coactivator or a corepressor, depending on the context. Acts by oxidizing the substrate by FAD to generate the corresponding imine that is subsequently hydrolyzed. Acts as a corepressor by mediating demethylation of H3K4me, a specific tag for epigenetic transcriptional activation. Demethylates both mono- (H3K4me1) and di-methylated (H3K4me2) H3K4me. May play a role in the repression of neuronal genes. Alone, it is unable to demethylate H3K4me on nucleosomes and requires the presence of RCOR1/CoREST to achieve such activity.</text>
</comment>
<proteinExistence type="inferred from homology"/>
<dbReference type="Gene3D" id="3.90.660.10">
    <property type="match status" value="1"/>
</dbReference>
<keyword evidence="15 20" id="KW-0805">Transcription regulation</keyword>
<dbReference type="GO" id="GO:0003714">
    <property type="term" value="F:transcription corepressor activity"/>
    <property type="evidence" value="ECO:0007669"/>
    <property type="project" value="UniProtKB-ARBA"/>
</dbReference>
<keyword evidence="18 20" id="KW-0539">Nucleus</keyword>
<dbReference type="AlphaFoldDB" id="A0AAZ3PFY7"/>
<dbReference type="InterPro" id="IPR009057">
    <property type="entry name" value="Homeodomain-like_sf"/>
</dbReference>
<evidence type="ECO:0000313" key="26">
    <source>
        <dbReference type="Proteomes" id="UP000694402"/>
    </source>
</evidence>
<dbReference type="FunFam" id="1.10.10.10:FF:000064">
    <property type="entry name" value="Lysine-specific histone demethylase 1A"/>
    <property type="match status" value="1"/>
</dbReference>
<dbReference type="GO" id="GO:0003682">
    <property type="term" value="F:chromatin binding"/>
    <property type="evidence" value="ECO:0007669"/>
    <property type="project" value="UniProtKB-ARBA"/>
</dbReference>
<feature type="binding site" evidence="21">
    <location>
        <position position="299"/>
    </location>
    <ligand>
        <name>FAD</name>
        <dbReference type="ChEBI" id="CHEBI:57692"/>
    </ligand>
</feature>
<evidence type="ECO:0000256" key="4">
    <source>
        <dbReference type="ARBA" id="ARBA00005995"/>
    </source>
</evidence>
<dbReference type="Proteomes" id="UP000694402">
    <property type="component" value="Unassembled WGS sequence"/>
</dbReference>
<evidence type="ECO:0000256" key="23">
    <source>
        <dbReference type="SAM" id="MobiDB-lite"/>
    </source>
</evidence>
<dbReference type="Pfam" id="PF04433">
    <property type="entry name" value="SWIRM"/>
    <property type="match status" value="1"/>
</dbReference>
<dbReference type="FunFam" id="3.50.50.60:FF:000029">
    <property type="entry name" value="Lysine-specific histone demethylase"/>
    <property type="match status" value="1"/>
</dbReference>
<dbReference type="GO" id="GO:0019899">
    <property type="term" value="F:enzyme binding"/>
    <property type="evidence" value="ECO:0007669"/>
    <property type="project" value="UniProtKB-ARBA"/>
</dbReference>
<dbReference type="GO" id="GO:0043426">
    <property type="term" value="F:MRF binding"/>
    <property type="evidence" value="ECO:0007669"/>
    <property type="project" value="UniProtKB-ARBA"/>
</dbReference>
<dbReference type="InterPro" id="IPR036388">
    <property type="entry name" value="WH-like_DNA-bd_sf"/>
</dbReference>
<evidence type="ECO:0000259" key="24">
    <source>
        <dbReference type="PROSITE" id="PS50934"/>
    </source>
</evidence>
<organism evidence="25 26">
    <name type="scientific">Oncorhynchus tshawytscha</name>
    <name type="common">Chinook salmon</name>
    <name type="synonym">Salmo tshawytscha</name>
    <dbReference type="NCBI Taxonomy" id="74940"/>
    <lineage>
        <taxon>Eukaryota</taxon>
        <taxon>Metazoa</taxon>
        <taxon>Chordata</taxon>
        <taxon>Craniata</taxon>
        <taxon>Vertebrata</taxon>
        <taxon>Euteleostomi</taxon>
        <taxon>Actinopterygii</taxon>
        <taxon>Neopterygii</taxon>
        <taxon>Teleostei</taxon>
        <taxon>Protacanthopterygii</taxon>
        <taxon>Salmoniformes</taxon>
        <taxon>Salmonidae</taxon>
        <taxon>Salmoninae</taxon>
        <taxon>Oncorhynchus</taxon>
    </lineage>
</organism>